<evidence type="ECO:0008006" key="4">
    <source>
        <dbReference type="Google" id="ProtNLM"/>
    </source>
</evidence>
<name>W7HWH2_9PEZI</name>
<sequence length="70" mass="7846">MEREKALRKVAQRGVIKLFNAVRAAQVKGEEAARTNQLKGTLGIDRRGKNVTEISKESFLDMISKSKEKS</sequence>
<dbReference type="AlphaFoldDB" id="W7HWH2"/>
<dbReference type="HOGENOM" id="CLU_2757763_0_0_1"/>
<dbReference type="EMBL" id="KI966386">
    <property type="protein sequence ID" value="EWC48486.1"/>
    <property type="molecule type" value="Genomic_DNA"/>
</dbReference>
<dbReference type="PANTHER" id="PTHR13245">
    <property type="entry name" value="RRP15-LIKE PROTEIN"/>
    <property type="match status" value="1"/>
</dbReference>
<dbReference type="Pfam" id="PF07890">
    <property type="entry name" value="Rrp15p"/>
    <property type="match status" value="1"/>
</dbReference>
<gene>
    <name evidence="2" type="ORF">DRE_07748</name>
</gene>
<dbReference type="InterPro" id="IPR012459">
    <property type="entry name" value="Rrp15"/>
</dbReference>
<dbReference type="OrthoDB" id="20949at2759"/>
<dbReference type="GO" id="GO:0000470">
    <property type="term" value="P:maturation of LSU-rRNA"/>
    <property type="evidence" value="ECO:0007669"/>
    <property type="project" value="TreeGrafter"/>
</dbReference>
<protein>
    <recommendedName>
        <fullName evidence="4">RRP15-like protein</fullName>
    </recommendedName>
</protein>
<reference evidence="2 3" key="1">
    <citation type="submission" date="2013-05" db="EMBL/GenBank/DDBJ databases">
        <title>Drechslerella stenobrocha genome reveals carnivorous origination and mechanical trapping mechanism of predatory fungi.</title>
        <authorList>
            <person name="Liu X."/>
            <person name="Zhang W."/>
            <person name="Liu K."/>
        </authorList>
    </citation>
    <scope>NUCLEOTIDE SEQUENCE [LARGE SCALE GENOMIC DNA]</scope>
    <source>
        <strain evidence="2 3">248</strain>
    </source>
</reference>
<dbReference type="PANTHER" id="PTHR13245:SF14">
    <property type="entry name" value="RRP15-LIKE PROTEIN"/>
    <property type="match status" value="1"/>
</dbReference>
<evidence type="ECO:0000256" key="1">
    <source>
        <dbReference type="ARBA" id="ARBA00007462"/>
    </source>
</evidence>
<evidence type="ECO:0000313" key="2">
    <source>
        <dbReference type="EMBL" id="EWC48486.1"/>
    </source>
</evidence>
<keyword evidence="3" id="KW-1185">Reference proteome</keyword>
<dbReference type="GO" id="GO:0000460">
    <property type="term" value="P:maturation of 5.8S rRNA"/>
    <property type="evidence" value="ECO:0007669"/>
    <property type="project" value="TreeGrafter"/>
</dbReference>
<dbReference type="GO" id="GO:0030687">
    <property type="term" value="C:preribosome, large subunit precursor"/>
    <property type="evidence" value="ECO:0007669"/>
    <property type="project" value="TreeGrafter"/>
</dbReference>
<accession>W7HWH2</accession>
<evidence type="ECO:0000313" key="3">
    <source>
        <dbReference type="Proteomes" id="UP000024837"/>
    </source>
</evidence>
<dbReference type="Proteomes" id="UP000024837">
    <property type="component" value="Unassembled WGS sequence"/>
</dbReference>
<comment type="similarity">
    <text evidence="1">Belongs to the RRP15 family.</text>
</comment>
<organism evidence="2 3">
    <name type="scientific">Drechslerella stenobrocha 248</name>
    <dbReference type="NCBI Taxonomy" id="1043628"/>
    <lineage>
        <taxon>Eukaryota</taxon>
        <taxon>Fungi</taxon>
        <taxon>Dikarya</taxon>
        <taxon>Ascomycota</taxon>
        <taxon>Pezizomycotina</taxon>
        <taxon>Orbiliomycetes</taxon>
        <taxon>Orbiliales</taxon>
        <taxon>Orbiliaceae</taxon>
        <taxon>Drechslerella</taxon>
    </lineage>
</organism>
<proteinExistence type="inferred from homology"/>